<keyword evidence="3" id="KW-1185">Reference proteome</keyword>
<evidence type="ECO:0008006" key="4">
    <source>
        <dbReference type="Google" id="ProtNLM"/>
    </source>
</evidence>
<dbReference type="RefSeq" id="WP_282220019.1">
    <property type="nucleotide sequence ID" value="NZ_CP118246.1"/>
</dbReference>
<protein>
    <recommendedName>
        <fullName evidence="4">Scaffolding protein</fullName>
    </recommendedName>
</protein>
<name>A0ABY7YQM1_9HYPH</name>
<feature type="compositionally biased region" description="Polar residues" evidence="1">
    <location>
        <begin position="338"/>
        <end position="347"/>
    </location>
</feature>
<feature type="region of interest" description="Disordered" evidence="1">
    <location>
        <begin position="316"/>
        <end position="367"/>
    </location>
</feature>
<gene>
    <name evidence="2" type="ORF">PSQ19_06045</name>
</gene>
<evidence type="ECO:0000256" key="1">
    <source>
        <dbReference type="SAM" id="MobiDB-lite"/>
    </source>
</evidence>
<reference evidence="2 3" key="1">
    <citation type="submission" date="2023-02" db="EMBL/GenBank/DDBJ databases">
        <title>Devosia algicola sp. nov., isolated from the phycosphere of marine algae.</title>
        <authorList>
            <person name="Kim J.M."/>
            <person name="Lee J.K."/>
            <person name="Choi B.J."/>
            <person name="Bayburt H."/>
            <person name="Jeon C.O."/>
        </authorList>
    </citation>
    <scope>NUCLEOTIDE SEQUENCE [LARGE SCALE GENOMIC DNA]</scope>
    <source>
        <strain evidence="2 3">G20-9</strain>
    </source>
</reference>
<feature type="compositionally biased region" description="Low complexity" evidence="1">
    <location>
        <begin position="318"/>
        <end position="329"/>
    </location>
</feature>
<accession>A0ABY7YQM1</accession>
<evidence type="ECO:0000313" key="3">
    <source>
        <dbReference type="Proteomes" id="UP001220530"/>
    </source>
</evidence>
<feature type="region of interest" description="Disordered" evidence="1">
    <location>
        <begin position="1"/>
        <end position="101"/>
    </location>
</feature>
<evidence type="ECO:0000313" key="2">
    <source>
        <dbReference type="EMBL" id="WDR03629.1"/>
    </source>
</evidence>
<proteinExistence type="predicted"/>
<organism evidence="2 3">
    <name type="scientific">Devosia algicola</name>
    <dbReference type="NCBI Taxonomy" id="3026418"/>
    <lineage>
        <taxon>Bacteria</taxon>
        <taxon>Pseudomonadati</taxon>
        <taxon>Pseudomonadota</taxon>
        <taxon>Alphaproteobacteria</taxon>
        <taxon>Hyphomicrobiales</taxon>
        <taxon>Devosiaceae</taxon>
        <taxon>Devosia</taxon>
    </lineage>
</organism>
<dbReference type="EMBL" id="CP118246">
    <property type="protein sequence ID" value="WDR03629.1"/>
    <property type="molecule type" value="Genomic_DNA"/>
</dbReference>
<dbReference type="Proteomes" id="UP001220530">
    <property type="component" value="Chromosome"/>
</dbReference>
<sequence>MSSVEALEQEQPTTEAPIEAAPVTEQVSEAVSLDDELDGIWDRANVTNGANRGENGKFVSPKGAEAEQTPEADEQTDAASLEGETGEDQQDGSTPVDVPLPANRLLNSMDAEWATLTPELQQKLTERSNELHTKLSEQGALVSKFKPLSEAAGEFAEYFNGNLKDANGEPISQADGIRYLAGIQRAMDTNPLETLMSIADTYGLREQLAATFGGEVKSVPADQQQLLNEIAGLKQTVARLQDPATFEGVLEQRDLKSEISRFASSKPHYAQVEADLPFFINKAKTQLGEGAARTAILEKAYDLAVQADPALRAQTQQAAPAAKGNAAKAEAAKRANGVNVTSTSTGKAKQPSLDDELGAVWDKHKRA</sequence>